<name>A0A392RBM7_9FABA</name>
<dbReference type="Proteomes" id="UP000265520">
    <property type="component" value="Unassembled WGS sequence"/>
</dbReference>
<protein>
    <submittedName>
        <fullName evidence="2">Uncharacterized protein</fullName>
    </submittedName>
</protein>
<reference evidence="2 3" key="1">
    <citation type="journal article" date="2018" name="Front. Plant Sci.">
        <title>Red Clover (Trifolium pratense) and Zigzag Clover (T. medium) - A Picture of Genomic Similarities and Differences.</title>
        <authorList>
            <person name="Dluhosova J."/>
            <person name="Istvanek J."/>
            <person name="Nedelnik J."/>
            <person name="Repkova J."/>
        </authorList>
    </citation>
    <scope>NUCLEOTIDE SEQUENCE [LARGE SCALE GENOMIC DNA]</scope>
    <source>
        <strain evidence="3">cv. 10/8</strain>
        <tissue evidence="2">Leaf</tissue>
    </source>
</reference>
<sequence>DKAGAVVKKEVKNEKKEKTVEEAVEKKKGT</sequence>
<evidence type="ECO:0000313" key="3">
    <source>
        <dbReference type="Proteomes" id="UP000265520"/>
    </source>
</evidence>
<keyword evidence="3" id="KW-1185">Reference proteome</keyword>
<dbReference type="EMBL" id="LXQA010205011">
    <property type="protein sequence ID" value="MCI33522.1"/>
    <property type="molecule type" value="Genomic_DNA"/>
</dbReference>
<feature type="region of interest" description="Disordered" evidence="1">
    <location>
        <begin position="1"/>
        <end position="30"/>
    </location>
</feature>
<feature type="non-terminal residue" evidence="2">
    <location>
        <position position="1"/>
    </location>
</feature>
<dbReference type="AlphaFoldDB" id="A0A392RBM7"/>
<evidence type="ECO:0000313" key="2">
    <source>
        <dbReference type="EMBL" id="MCI33522.1"/>
    </source>
</evidence>
<comment type="caution">
    <text evidence="2">The sequence shown here is derived from an EMBL/GenBank/DDBJ whole genome shotgun (WGS) entry which is preliminary data.</text>
</comment>
<proteinExistence type="predicted"/>
<evidence type="ECO:0000256" key="1">
    <source>
        <dbReference type="SAM" id="MobiDB-lite"/>
    </source>
</evidence>
<organism evidence="2 3">
    <name type="scientific">Trifolium medium</name>
    <dbReference type="NCBI Taxonomy" id="97028"/>
    <lineage>
        <taxon>Eukaryota</taxon>
        <taxon>Viridiplantae</taxon>
        <taxon>Streptophyta</taxon>
        <taxon>Embryophyta</taxon>
        <taxon>Tracheophyta</taxon>
        <taxon>Spermatophyta</taxon>
        <taxon>Magnoliopsida</taxon>
        <taxon>eudicotyledons</taxon>
        <taxon>Gunneridae</taxon>
        <taxon>Pentapetalae</taxon>
        <taxon>rosids</taxon>
        <taxon>fabids</taxon>
        <taxon>Fabales</taxon>
        <taxon>Fabaceae</taxon>
        <taxon>Papilionoideae</taxon>
        <taxon>50 kb inversion clade</taxon>
        <taxon>NPAAA clade</taxon>
        <taxon>Hologalegina</taxon>
        <taxon>IRL clade</taxon>
        <taxon>Trifolieae</taxon>
        <taxon>Trifolium</taxon>
    </lineage>
</organism>
<accession>A0A392RBM7</accession>